<evidence type="ECO:0000313" key="3">
    <source>
        <dbReference type="Proteomes" id="UP001303046"/>
    </source>
</evidence>
<accession>A0ABR1C010</accession>
<evidence type="ECO:0000313" key="2">
    <source>
        <dbReference type="EMBL" id="KAK6731371.1"/>
    </source>
</evidence>
<dbReference type="Proteomes" id="UP001303046">
    <property type="component" value="Unassembled WGS sequence"/>
</dbReference>
<dbReference type="EMBL" id="JAVFWL010000001">
    <property type="protein sequence ID" value="KAK6731371.1"/>
    <property type="molecule type" value="Genomic_DNA"/>
</dbReference>
<organism evidence="2 3">
    <name type="scientific">Necator americanus</name>
    <name type="common">Human hookworm</name>
    <dbReference type="NCBI Taxonomy" id="51031"/>
    <lineage>
        <taxon>Eukaryota</taxon>
        <taxon>Metazoa</taxon>
        <taxon>Ecdysozoa</taxon>
        <taxon>Nematoda</taxon>
        <taxon>Chromadorea</taxon>
        <taxon>Rhabditida</taxon>
        <taxon>Rhabditina</taxon>
        <taxon>Rhabditomorpha</taxon>
        <taxon>Strongyloidea</taxon>
        <taxon>Ancylostomatidae</taxon>
        <taxon>Bunostominae</taxon>
        <taxon>Necator</taxon>
    </lineage>
</organism>
<gene>
    <name evidence="2" type="primary">Necator_chrI.g3822</name>
    <name evidence="2" type="ORF">RB195_007693</name>
</gene>
<dbReference type="Pfam" id="PF00078">
    <property type="entry name" value="RVT_1"/>
    <property type="match status" value="1"/>
</dbReference>
<comment type="caution">
    <text evidence="2">The sequence shown here is derived from an EMBL/GenBank/DDBJ whole genome shotgun (WGS) entry which is preliminary data.</text>
</comment>
<protein>
    <recommendedName>
        <fullName evidence="1">Reverse transcriptase domain-containing protein</fullName>
    </recommendedName>
</protein>
<reference evidence="2 3" key="1">
    <citation type="submission" date="2023-08" db="EMBL/GenBank/DDBJ databases">
        <title>A Necator americanus chromosomal reference genome.</title>
        <authorList>
            <person name="Ilik V."/>
            <person name="Petrzelkova K.J."/>
            <person name="Pardy F."/>
            <person name="Fuh T."/>
            <person name="Niatou-Singa F.S."/>
            <person name="Gouil Q."/>
            <person name="Baker L."/>
            <person name="Ritchie M.E."/>
            <person name="Jex A.R."/>
            <person name="Gazzola D."/>
            <person name="Li H."/>
            <person name="Toshio Fujiwara R."/>
            <person name="Zhan B."/>
            <person name="Aroian R.V."/>
            <person name="Pafco B."/>
            <person name="Schwarz E.M."/>
        </authorList>
    </citation>
    <scope>NUCLEOTIDE SEQUENCE [LARGE SCALE GENOMIC DNA]</scope>
    <source>
        <strain evidence="2 3">Aroian</strain>
        <tissue evidence="2">Whole animal</tissue>
    </source>
</reference>
<dbReference type="InterPro" id="IPR043502">
    <property type="entry name" value="DNA/RNA_pol_sf"/>
</dbReference>
<sequence length="207" mass="23221">MRRAADQCPADIFFAPSGSPLTVLEYADDVVIFAESSTKHQHAVNLVSKLAAAYGLRLRPDKYKQMLISSRPRTGIRVDEQPIELVNEFCYLSWVREKLDCTLDCTERKLLRRLLATFGPGLLSRVYKSDCVYKLARCYSASTEYNRLKSLLACVLIRVNIRDVALGPVDMFEDEKRAFVVVAGSNRPINGVTVLAAPIEDDNSNVM</sequence>
<dbReference type="PROSITE" id="PS50878">
    <property type="entry name" value="RT_POL"/>
    <property type="match status" value="1"/>
</dbReference>
<evidence type="ECO:0000259" key="1">
    <source>
        <dbReference type="PROSITE" id="PS50878"/>
    </source>
</evidence>
<dbReference type="InterPro" id="IPR043128">
    <property type="entry name" value="Rev_trsase/Diguanyl_cyclase"/>
</dbReference>
<dbReference type="InterPro" id="IPR000477">
    <property type="entry name" value="RT_dom"/>
</dbReference>
<name>A0ABR1C010_NECAM</name>
<feature type="domain" description="Reverse transcriptase" evidence="1">
    <location>
        <begin position="1"/>
        <end position="78"/>
    </location>
</feature>
<dbReference type="SUPFAM" id="SSF56672">
    <property type="entry name" value="DNA/RNA polymerases"/>
    <property type="match status" value="1"/>
</dbReference>
<keyword evidence="3" id="KW-1185">Reference proteome</keyword>
<dbReference type="Gene3D" id="3.30.70.270">
    <property type="match status" value="1"/>
</dbReference>
<proteinExistence type="predicted"/>